<keyword evidence="8" id="KW-0812">Transmembrane</keyword>
<dbReference type="PANTHER" id="PTHR31650">
    <property type="entry name" value="O-ACYLTRANSFERASE (WSD1-LIKE) FAMILY PROTEIN"/>
    <property type="match status" value="1"/>
</dbReference>
<dbReference type="GO" id="GO:0005886">
    <property type="term" value="C:plasma membrane"/>
    <property type="evidence" value="ECO:0007669"/>
    <property type="project" value="TreeGrafter"/>
</dbReference>
<keyword evidence="3" id="KW-0808">Transferase</keyword>
<sequence length="486" mass="55772">MTMIKKSDQQLGGLDTLFLKVEHPRRLMTVTSIWTFKRRLDQKQVYKVLERLCLEYPRFAKTPAHEGFFKPAAWTEPVDWSFQDNIVNHTLEEPTRKALQKYCAEQVVTPFDYTKPLWELHAISGLEDDHYAFFWKAHHALADGEGFIRSLLSTTSLNATLKKLEEQSVVSHRRKKDIASTKKKDSSLTDRPKSSCHKAFAYISVMMNLFWIVLYQIYVYSVVTIHDLYCVFLCVLPVTRKDLYYKGLQSHEKEMAWSDDVSIKDIKIVREAFGGTLNDVMLLVITRCLKSYLESIGKRNDNYISFIIPVSLREPSDWSFQNVVSGSWGFFSMKDLDTRHLLNQVKTEMLAIKNSLGPRMLFETWQWFFSHAPGLSPPMSVYNHICDIPHGVFTNVPGPTVPIDFAGEEIQEYRTFPPQCGKGSIGMALISYSGKVSIGAIADVHRDYPEVANGVCSRVAEEFQLVLDEAKMEISKKNLNSHKKLK</sequence>
<accession>A0A0B7N9P7</accession>
<dbReference type="InterPro" id="IPR009721">
    <property type="entry name" value="O-acyltransferase_WSD1_C"/>
</dbReference>
<name>A0A0B7N9P7_9FUNG</name>
<dbReference type="GO" id="GO:0019432">
    <property type="term" value="P:triglyceride biosynthetic process"/>
    <property type="evidence" value="ECO:0007669"/>
    <property type="project" value="UniProtKB-UniPathway"/>
</dbReference>
<comment type="pathway">
    <text evidence="2">Lipid metabolism.</text>
</comment>
<dbReference type="AlphaFoldDB" id="A0A0B7N9P7"/>
<dbReference type="InterPro" id="IPR023213">
    <property type="entry name" value="CAT-like_dom_sf"/>
</dbReference>
<comment type="catalytic activity">
    <reaction evidence="7">
        <text>an acyl-CoA + a 1,2-diacyl-sn-glycerol = a triacyl-sn-glycerol + CoA</text>
        <dbReference type="Rhea" id="RHEA:10868"/>
        <dbReference type="ChEBI" id="CHEBI:17815"/>
        <dbReference type="ChEBI" id="CHEBI:57287"/>
        <dbReference type="ChEBI" id="CHEBI:58342"/>
        <dbReference type="ChEBI" id="CHEBI:64615"/>
        <dbReference type="EC" id="2.3.1.20"/>
    </reaction>
</comment>
<feature type="transmembrane region" description="Helical" evidence="8">
    <location>
        <begin position="199"/>
        <end position="218"/>
    </location>
</feature>
<evidence type="ECO:0000256" key="3">
    <source>
        <dbReference type="ARBA" id="ARBA00022679"/>
    </source>
</evidence>
<keyword evidence="4" id="KW-0012">Acyltransferase</keyword>
<dbReference type="STRING" id="35722.A0A0B7N9P7"/>
<evidence type="ECO:0000256" key="2">
    <source>
        <dbReference type="ARBA" id="ARBA00005189"/>
    </source>
</evidence>
<keyword evidence="8" id="KW-1133">Transmembrane helix</keyword>
<evidence type="ECO:0000256" key="1">
    <source>
        <dbReference type="ARBA" id="ARBA00004771"/>
    </source>
</evidence>
<dbReference type="OrthoDB" id="619536at2759"/>
<evidence type="ECO:0000313" key="11">
    <source>
        <dbReference type="EMBL" id="CEP12110.1"/>
    </source>
</evidence>
<dbReference type="EMBL" id="LN727315">
    <property type="protein sequence ID" value="CEP12110.1"/>
    <property type="molecule type" value="Genomic_DNA"/>
</dbReference>
<evidence type="ECO:0000256" key="4">
    <source>
        <dbReference type="ARBA" id="ARBA00023315"/>
    </source>
</evidence>
<evidence type="ECO:0000256" key="5">
    <source>
        <dbReference type="ARBA" id="ARBA00024360"/>
    </source>
</evidence>
<dbReference type="PANTHER" id="PTHR31650:SF1">
    <property type="entry name" value="WAX ESTER SYNTHASE_DIACYLGLYCEROL ACYLTRANSFERASE 4-RELATED"/>
    <property type="match status" value="1"/>
</dbReference>
<evidence type="ECO:0000259" key="10">
    <source>
        <dbReference type="Pfam" id="PF06974"/>
    </source>
</evidence>
<evidence type="ECO:0000259" key="9">
    <source>
        <dbReference type="Pfam" id="PF03007"/>
    </source>
</evidence>
<comment type="similarity">
    <text evidence="5">In the N-terminal section; belongs to the long-chain O-acyltransferase family.</text>
</comment>
<protein>
    <submittedName>
        <fullName evidence="11">Uncharacterized protein</fullName>
    </submittedName>
</protein>
<dbReference type="Pfam" id="PF06974">
    <property type="entry name" value="WS_DGAT_C"/>
    <property type="match status" value="1"/>
</dbReference>
<dbReference type="SUPFAM" id="SSF52777">
    <property type="entry name" value="CoA-dependent acyltransferases"/>
    <property type="match status" value="1"/>
</dbReference>
<dbReference type="GO" id="GO:0004144">
    <property type="term" value="F:diacylglycerol O-acyltransferase activity"/>
    <property type="evidence" value="ECO:0007669"/>
    <property type="project" value="UniProtKB-EC"/>
</dbReference>
<keyword evidence="8" id="KW-0472">Membrane</keyword>
<evidence type="ECO:0000256" key="7">
    <source>
        <dbReference type="ARBA" id="ARBA00048109"/>
    </source>
</evidence>
<feature type="domain" description="O-acyltransferase WSD1-like N-terminal" evidence="9">
    <location>
        <begin position="11"/>
        <end position="171"/>
    </location>
</feature>
<keyword evidence="12" id="KW-1185">Reference proteome</keyword>
<evidence type="ECO:0000256" key="8">
    <source>
        <dbReference type="SAM" id="Phobius"/>
    </source>
</evidence>
<dbReference type="Gene3D" id="3.30.559.10">
    <property type="entry name" value="Chloramphenicol acetyltransferase-like domain"/>
    <property type="match status" value="1"/>
</dbReference>
<dbReference type="GO" id="GO:0047196">
    <property type="term" value="F:long-chain-alcohol O-fatty-acyltransferase activity"/>
    <property type="evidence" value="ECO:0007669"/>
    <property type="project" value="UniProtKB-EC"/>
</dbReference>
<comment type="catalytic activity">
    <reaction evidence="6">
        <text>a long chain fatty alcohol + a fatty acyl-CoA = a long-chain alcohol wax ester + CoA</text>
        <dbReference type="Rhea" id="RHEA:38443"/>
        <dbReference type="ChEBI" id="CHEBI:17135"/>
        <dbReference type="ChEBI" id="CHEBI:57287"/>
        <dbReference type="ChEBI" id="CHEBI:77636"/>
        <dbReference type="ChEBI" id="CHEBI:235323"/>
        <dbReference type="EC" id="2.3.1.75"/>
    </reaction>
</comment>
<organism evidence="11 12">
    <name type="scientific">Parasitella parasitica</name>
    <dbReference type="NCBI Taxonomy" id="35722"/>
    <lineage>
        <taxon>Eukaryota</taxon>
        <taxon>Fungi</taxon>
        <taxon>Fungi incertae sedis</taxon>
        <taxon>Mucoromycota</taxon>
        <taxon>Mucoromycotina</taxon>
        <taxon>Mucoromycetes</taxon>
        <taxon>Mucorales</taxon>
        <taxon>Mucorineae</taxon>
        <taxon>Mucoraceae</taxon>
        <taxon>Parasitella</taxon>
    </lineage>
</organism>
<dbReference type="InterPro" id="IPR045034">
    <property type="entry name" value="O-acyltransferase_WSD1-like"/>
</dbReference>
<feature type="domain" description="O-acyltransferase WSD1 C-terminal" evidence="10">
    <location>
        <begin position="336"/>
        <end position="444"/>
    </location>
</feature>
<dbReference type="Proteomes" id="UP000054107">
    <property type="component" value="Unassembled WGS sequence"/>
</dbReference>
<dbReference type="Pfam" id="PF03007">
    <property type="entry name" value="WS_DGAT_cat"/>
    <property type="match status" value="1"/>
</dbReference>
<proteinExistence type="inferred from homology"/>
<evidence type="ECO:0000256" key="6">
    <source>
        <dbReference type="ARBA" id="ARBA00047604"/>
    </source>
</evidence>
<comment type="pathway">
    <text evidence="1">Glycerolipid metabolism; triacylglycerol biosynthesis.</text>
</comment>
<dbReference type="UniPathway" id="UPA00282"/>
<dbReference type="InterPro" id="IPR004255">
    <property type="entry name" value="O-acyltransferase_WSD1_N"/>
</dbReference>
<evidence type="ECO:0000313" key="12">
    <source>
        <dbReference type="Proteomes" id="UP000054107"/>
    </source>
</evidence>
<gene>
    <name evidence="11" type="primary">PARPA_06023.1 scaffold 20352</name>
</gene>
<reference evidence="11 12" key="1">
    <citation type="submission" date="2014-09" db="EMBL/GenBank/DDBJ databases">
        <authorList>
            <person name="Ellenberger Sabrina"/>
        </authorList>
    </citation>
    <scope>NUCLEOTIDE SEQUENCE [LARGE SCALE GENOMIC DNA]</scope>
    <source>
        <strain evidence="11 12">CBS 412.66</strain>
    </source>
</reference>